<name>A0ABN7T3P1_OIKDI</name>
<sequence length="159" mass="17374">MINLSFSVGAHAQTEDLITDYCECNRVENRAEAKYFDLSEESSLISDSSSLPLDLFSNFDMQNLDPGMLDIIDAQLEIAAGNRSVSKLVKVSVQGFALIFGSVANILVIATILLWFLNASAWVLSAIPDLAQEMPFPLPQEQLAPEVITLNGALLQQRA</sequence>
<evidence type="ECO:0000313" key="3">
    <source>
        <dbReference type="Proteomes" id="UP001158576"/>
    </source>
</evidence>
<keyword evidence="1" id="KW-0812">Transmembrane</keyword>
<reference evidence="2 3" key="1">
    <citation type="submission" date="2021-04" db="EMBL/GenBank/DDBJ databases">
        <authorList>
            <person name="Bliznina A."/>
        </authorList>
    </citation>
    <scope>NUCLEOTIDE SEQUENCE [LARGE SCALE GENOMIC DNA]</scope>
</reference>
<keyword evidence="3" id="KW-1185">Reference proteome</keyword>
<evidence type="ECO:0000256" key="1">
    <source>
        <dbReference type="SAM" id="Phobius"/>
    </source>
</evidence>
<dbReference type="Proteomes" id="UP001158576">
    <property type="component" value="Chromosome 2"/>
</dbReference>
<feature type="transmembrane region" description="Helical" evidence="1">
    <location>
        <begin position="96"/>
        <end position="117"/>
    </location>
</feature>
<keyword evidence="1" id="KW-1133">Transmembrane helix</keyword>
<accession>A0ABN7T3P1</accession>
<dbReference type="EMBL" id="OU015567">
    <property type="protein sequence ID" value="CAG5110301.1"/>
    <property type="molecule type" value="Genomic_DNA"/>
</dbReference>
<protein>
    <submittedName>
        <fullName evidence="2">Oidioi.mRNA.OKI2018_I69.chr2.g4714.t1.cds</fullName>
    </submittedName>
</protein>
<gene>
    <name evidence="2" type="ORF">OKIOD_LOCUS13479</name>
</gene>
<organism evidence="2 3">
    <name type="scientific">Oikopleura dioica</name>
    <name type="common">Tunicate</name>
    <dbReference type="NCBI Taxonomy" id="34765"/>
    <lineage>
        <taxon>Eukaryota</taxon>
        <taxon>Metazoa</taxon>
        <taxon>Chordata</taxon>
        <taxon>Tunicata</taxon>
        <taxon>Appendicularia</taxon>
        <taxon>Copelata</taxon>
        <taxon>Oikopleuridae</taxon>
        <taxon>Oikopleura</taxon>
    </lineage>
</organism>
<proteinExistence type="predicted"/>
<keyword evidence="1" id="KW-0472">Membrane</keyword>
<evidence type="ECO:0000313" key="2">
    <source>
        <dbReference type="EMBL" id="CAG5110301.1"/>
    </source>
</evidence>